<sequence length="539" mass="59807">MTPFQMPQLPTPLPRTYWVWDGKLLAGAYAGQPEENAHRKRLEGLFQAGMRTFVNLMEKDEVNNLGQPFAPYEDVLRSIALDANETVECLRFPIIDQHITTNEQMTAILDAIDGSIAGGRPVYVHCFGGIGRTGTVICCWMLRHGIATNENVFDLLQTLREADVERSWREAPENQTQRDFVLDWPEPSTRRESINSFPPADKDDWFTRLVGFSERDPDEVRRHLVVRDDRLISQVNQKSYQIGRLEIISLGELRQRVGVIAKGEPRLKLTETIGDARQLHADPANAGAIFQVASQFNLLEMVSPAVTPERGIGIYEHDPTQGPACAIACGAGTVFRNYFVPLGDQVGQSADRQVDCLAQIGHALGNTDASLWKMRNGYALPTSVGLKEVNVLLNRFSEPDVDELRAQLRVGIQWNTQVTLPGCQHLVSQVYCSAMPVAYSGHSNELWERLATLVLEAAYEATFAAAAIQAARSGNNTLFLTLIGGGAFGNSTDWIIPSIERACRLFRTVDLDVRVVSYCYSKASIQNLVSSVMEGIDIS</sequence>
<comment type="caution">
    <text evidence="2">The sequence shown here is derived from an EMBL/GenBank/DDBJ whole genome shotgun (WGS) entry which is preliminary data.</text>
</comment>
<dbReference type="Pfam" id="PF22785">
    <property type="entry name" value="Tc-R-P"/>
    <property type="match status" value="1"/>
</dbReference>
<accession>A0A5C6A8N5</accession>
<reference evidence="2 3" key="1">
    <citation type="submission" date="2019-02" db="EMBL/GenBank/DDBJ databases">
        <title>Deep-cultivation of Planctomycetes and their phenomic and genomic characterization uncovers novel biology.</title>
        <authorList>
            <person name="Wiegand S."/>
            <person name="Jogler M."/>
            <person name="Boedeker C."/>
            <person name="Pinto D."/>
            <person name="Vollmers J."/>
            <person name="Rivas-Marin E."/>
            <person name="Kohn T."/>
            <person name="Peeters S.H."/>
            <person name="Heuer A."/>
            <person name="Rast P."/>
            <person name="Oberbeckmann S."/>
            <person name="Bunk B."/>
            <person name="Jeske O."/>
            <person name="Meyerdierks A."/>
            <person name="Storesund J.E."/>
            <person name="Kallscheuer N."/>
            <person name="Luecker S."/>
            <person name="Lage O.M."/>
            <person name="Pohl T."/>
            <person name="Merkel B.J."/>
            <person name="Hornburger P."/>
            <person name="Mueller R.-W."/>
            <person name="Bruemmer F."/>
            <person name="Labrenz M."/>
            <person name="Spormann A.M."/>
            <person name="Op Den Camp H."/>
            <person name="Overmann J."/>
            <person name="Amann R."/>
            <person name="Jetten M.S.M."/>
            <person name="Mascher T."/>
            <person name="Medema M.H."/>
            <person name="Devos D.P."/>
            <person name="Kaster A.-K."/>
            <person name="Ovreas L."/>
            <person name="Rohde M."/>
            <person name="Galperin M.Y."/>
            <person name="Jogler C."/>
        </authorList>
    </citation>
    <scope>NUCLEOTIDE SEQUENCE [LARGE SCALE GENOMIC DNA]</scope>
    <source>
        <strain evidence="2 3">Pla100</strain>
    </source>
</reference>
<dbReference type="PANTHER" id="PTHR35609">
    <property type="entry name" value="MACRO DOMAIN-CONTAINING PROTEIN"/>
    <property type="match status" value="1"/>
</dbReference>
<keyword evidence="3" id="KW-1185">Reference proteome</keyword>
<name>A0A5C6A8N5_9BACT</name>
<evidence type="ECO:0000313" key="3">
    <source>
        <dbReference type="Proteomes" id="UP000316213"/>
    </source>
</evidence>
<evidence type="ECO:0000259" key="1">
    <source>
        <dbReference type="PROSITE" id="PS50056"/>
    </source>
</evidence>
<dbReference type="InterPro" id="IPR000387">
    <property type="entry name" value="Tyr_Pase_dom"/>
</dbReference>
<protein>
    <submittedName>
        <fullName evidence="2">Dual specificity phosphatase, catalytic domain</fullName>
    </submittedName>
</protein>
<dbReference type="RefSeq" id="WP_231603132.1">
    <property type="nucleotide sequence ID" value="NZ_SJPM01000006.1"/>
</dbReference>
<dbReference type="EMBL" id="SJPM01000006">
    <property type="protein sequence ID" value="TWT95750.1"/>
    <property type="molecule type" value="Genomic_DNA"/>
</dbReference>
<dbReference type="SUPFAM" id="SSF52799">
    <property type="entry name" value="(Phosphotyrosine protein) phosphatases II"/>
    <property type="match status" value="1"/>
</dbReference>
<dbReference type="PANTHER" id="PTHR35609:SF1">
    <property type="entry name" value="MACRO DOMAIN-CONTAINING PROTEIN"/>
    <property type="match status" value="1"/>
</dbReference>
<dbReference type="InterPro" id="IPR029021">
    <property type="entry name" value="Prot-tyrosine_phosphatase-like"/>
</dbReference>
<gene>
    <name evidence="2" type="ORF">Pla100_33920</name>
</gene>
<feature type="domain" description="Tyrosine specific protein phosphatases" evidence="1">
    <location>
        <begin position="103"/>
        <end position="161"/>
    </location>
</feature>
<evidence type="ECO:0000313" key="2">
    <source>
        <dbReference type="EMBL" id="TWT95750.1"/>
    </source>
</evidence>
<dbReference type="Proteomes" id="UP000316213">
    <property type="component" value="Unassembled WGS sequence"/>
</dbReference>
<dbReference type="AlphaFoldDB" id="A0A5C6A8N5"/>
<dbReference type="PROSITE" id="PS00383">
    <property type="entry name" value="TYR_PHOSPHATASE_1"/>
    <property type="match status" value="1"/>
</dbReference>
<organism evidence="2 3">
    <name type="scientific">Neorhodopirellula pilleata</name>
    <dbReference type="NCBI Taxonomy" id="2714738"/>
    <lineage>
        <taxon>Bacteria</taxon>
        <taxon>Pseudomonadati</taxon>
        <taxon>Planctomycetota</taxon>
        <taxon>Planctomycetia</taxon>
        <taxon>Pirellulales</taxon>
        <taxon>Pirellulaceae</taxon>
        <taxon>Neorhodopirellula</taxon>
    </lineage>
</organism>
<dbReference type="InterPro" id="IPR016130">
    <property type="entry name" value="Tyr_Pase_AS"/>
</dbReference>
<dbReference type="Gene3D" id="3.90.190.10">
    <property type="entry name" value="Protein tyrosine phosphatase superfamily"/>
    <property type="match status" value="1"/>
</dbReference>
<proteinExistence type="predicted"/>
<dbReference type="PROSITE" id="PS50056">
    <property type="entry name" value="TYR_PHOSPHATASE_2"/>
    <property type="match status" value="1"/>
</dbReference>